<dbReference type="InterPro" id="IPR018490">
    <property type="entry name" value="cNMP-bd_dom_sf"/>
</dbReference>
<accession>A0A4Y8APS7</accession>
<evidence type="ECO:0000313" key="2">
    <source>
        <dbReference type="Proteomes" id="UP000298517"/>
    </source>
</evidence>
<dbReference type="OrthoDB" id="9776746at2"/>
<sequence length="210" mass="24460">MKINKIIDSHFSKVFEIKLQQELCKYGILKQAEPDQIILEIRRDANFIPLIVSGVAKVMRRDGKGNGIFLHYLSNIQTSAIAISYALENKENEIRIKAESNITYIAIPTKIVNSWFDKYNSWRLFFLKLNQQQTASLLNLINDIAFENLEFRVLKYIENSSLIYNNNTINRKHFDIARDLKVSREAISRILKKLEKEEVVTLGRNKITLN</sequence>
<evidence type="ECO:0000313" key="1">
    <source>
        <dbReference type="EMBL" id="TEW72576.1"/>
    </source>
</evidence>
<dbReference type="Gene3D" id="2.60.120.10">
    <property type="entry name" value="Jelly Rolls"/>
    <property type="match status" value="1"/>
</dbReference>
<dbReference type="RefSeq" id="WP_134249020.1">
    <property type="nucleotide sequence ID" value="NZ_SNQI01000005.1"/>
</dbReference>
<keyword evidence="2" id="KW-1185">Reference proteome</keyword>
<name>A0A4Y8APS7_9FLAO</name>
<reference evidence="1 2" key="1">
    <citation type="journal article" date="2011" name="J. Microbiol.">
        <title>Gramella jeungdoensis sp. nov., isolated from a solar saltern in Korea.</title>
        <authorList>
            <person name="Joung Y."/>
            <person name="Kim H."/>
            <person name="Jang T."/>
            <person name="Ahn T.S."/>
            <person name="Joh K."/>
        </authorList>
    </citation>
    <scope>NUCLEOTIDE SEQUENCE [LARGE SCALE GENOMIC DNA]</scope>
    <source>
        <strain evidence="1 2">KCTC 23123</strain>
    </source>
</reference>
<dbReference type="Proteomes" id="UP000298517">
    <property type="component" value="Unassembled WGS sequence"/>
</dbReference>
<dbReference type="SUPFAM" id="SSF51206">
    <property type="entry name" value="cAMP-binding domain-like"/>
    <property type="match status" value="1"/>
</dbReference>
<dbReference type="InterPro" id="IPR036388">
    <property type="entry name" value="WH-like_DNA-bd_sf"/>
</dbReference>
<dbReference type="InterPro" id="IPR014710">
    <property type="entry name" value="RmlC-like_jellyroll"/>
</dbReference>
<proteinExistence type="predicted"/>
<organism evidence="1 2">
    <name type="scientific">Gramella jeungdoensis</name>
    <dbReference type="NCBI Taxonomy" id="708091"/>
    <lineage>
        <taxon>Bacteria</taxon>
        <taxon>Pseudomonadati</taxon>
        <taxon>Bacteroidota</taxon>
        <taxon>Flavobacteriia</taxon>
        <taxon>Flavobacteriales</taxon>
        <taxon>Flavobacteriaceae</taxon>
        <taxon>Christiangramia</taxon>
    </lineage>
</organism>
<dbReference type="EMBL" id="SNQI01000005">
    <property type="protein sequence ID" value="TEW72576.1"/>
    <property type="molecule type" value="Genomic_DNA"/>
</dbReference>
<comment type="caution">
    <text evidence="1">The sequence shown here is derived from an EMBL/GenBank/DDBJ whole genome shotgun (WGS) entry which is preliminary data.</text>
</comment>
<dbReference type="Gene3D" id="1.10.10.10">
    <property type="entry name" value="Winged helix-like DNA-binding domain superfamily/Winged helix DNA-binding domain"/>
    <property type="match status" value="1"/>
</dbReference>
<protein>
    <submittedName>
        <fullName evidence="1">Crp/Fnr family transcriptional regulator</fullName>
    </submittedName>
</protein>
<dbReference type="SUPFAM" id="SSF46785">
    <property type="entry name" value="Winged helix' DNA-binding domain"/>
    <property type="match status" value="1"/>
</dbReference>
<dbReference type="InterPro" id="IPR036390">
    <property type="entry name" value="WH_DNA-bd_sf"/>
</dbReference>
<gene>
    <name evidence="1" type="ORF">E2488_14105</name>
</gene>
<dbReference type="AlphaFoldDB" id="A0A4Y8APS7"/>